<keyword evidence="2" id="KW-1185">Reference proteome</keyword>
<dbReference type="HOGENOM" id="CLU_3103984_0_0_10"/>
<dbReference type="AlphaFoldDB" id="D2QI51"/>
<protein>
    <submittedName>
        <fullName evidence="1">Uncharacterized protein</fullName>
    </submittedName>
</protein>
<reference evidence="1 2" key="1">
    <citation type="journal article" date="2010" name="Stand. Genomic Sci.">
        <title>Complete genome sequence of Spirosoma linguale type strain (1).</title>
        <authorList>
            <person name="Lail K."/>
            <person name="Sikorski J."/>
            <person name="Saunders E."/>
            <person name="Lapidus A."/>
            <person name="Glavina Del Rio T."/>
            <person name="Copeland A."/>
            <person name="Tice H."/>
            <person name="Cheng J.-F."/>
            <person name="Lucas S."/>
            <person name="Nolan M."/>
            <person name="Bruce D."/>
            <person name="Goodwin L."/>
            <person name="Pitluck S."/>
            <person name="Ivanova N."/>
            <person name="Mavromatis K."/>
            <person name="Ovchinnikova G."/>
            <person name="Pati A."/>
            <person name="Chen A."/>
            <person name="Palaniappan K."/>
            <person name="Land M."/>
            <person name="Hauser L."/>
            <person name="Chang Y.-J."/>
            <person name="Jeffries C.D."/>
            <person name="Chain P."/>
            <person name="Brettin T."/>
            <person name="Detter J.C."/>
            <person name="Schuetze A."/>
            <person name="Rohde M."/>
            <person name="Tindall B.J."/>
            <person name="Goeker M."/>
            <person name="Bristow J."/>
            <person name="Eisen J.A."/>
            <person name="Markowitz V."/>
            <person name="Hugenholtz P."/>
            <person name="Kyrpides N.C."/>
            <person name="Klenk H.-P."/>
            <person name="Chen F."/>
        </authorList>
    </citation>
    <scope>NUCLEOTIDE SEQUENCE [LARGE SCALE GENOMIC DNA]</scope>
    <source>
        <strain evidence="2">ATCC 33905 / DSM 74 / LMG 10896 / Claus 1</strain>
    </source>
</reference>
<accession>D2QI51</accession>
<dbReference type="KEGG" id="sli:Slin_0885"/>
<dbReference type="EMBL" id="CP001769">
    <property type="protein sequence ID" value="ADB36939.1"/>
    <property type="molecule type" value="Genomic_DNA"/>
</dbReference>
<proteinExistence type="predicted"/>
<gene>
    <name evidence="1" type="ordered locus">Slin_0885</name>
</gene>
<sequence length="51" mass="5620">MPISRAEYNRHQKRLDNYIVLNSDGVSEQALGEPAGGLIPVSGMPIRLVRT</sequence>
<dbReference type="Proteomes" id="UP000002028">
    <property type="component" value="Chromosome"/>
</dbReference>
<organism evidence="1 2">
    <name type="scientific">Spirosoma linguale (strain ATCC 33905 / DSM 74 / LMG 10896 / Claus 1)</name>
    <dbReference type="NCBI Taxonomy" id="504472"/>
    <lineage>
        <taxon>Bacteria</taxon>
        <taxon>Pseudomonadati</taxon>
        <taxon>Bacteroidota</taxon>
        <taxon>Cytophagia</taxon>
        <taxon>Cytophagales</taxon>
        <taxon>Cytophagaceae</taxon>
        <taxon>Spirosoma</taxon>
    </lineage>
</organism>
<name>D2QI51_SPILD</name>
<evidence type="ECO:0000313" key="2">
    <source>
        <dbReference type="Proteomes" id="UP000002028"/>
    </source>
</evidence>
<evidence type="ECO:0000313" key="1">
    <source>
        <dbReference type="EMBL" id="ADB36939.1"/>
    </source>
</evidence>